<proteinExistence type="predicted"/>
<keyword evidence="3" id="KW-1185">Reference proteome</keyword>
<protein>
    <submittedName>
        <fullName evidence="2">Uncharacterized protein</fullName>
    </submittedName>
</protein>
<evidence type="ECO:0000313" key="3">
    <source>
        <dbReference type="Proteomes" id="UP000633205"/>
    </source>
</evidence>
<gene>
    <name evidence="2" type="ORF">GCM10010915_28600</name>
</gene>
<dbReference type="EMBL" id="BMHO01000002">
    <property type="protein sequence ID" value="GGD45590.1"/>
    <property type="molecule type" value="Genomic_DNA"/>
</dbReference>
<accession>A0A916YI05</accession>
<reference evidence="2" key="1">
    <citation type="journal article" date="2014" name="Int. J. Syst. Evol. Microbiol.">
        <title>Complete genome sequence of Corynebacterium casei LMG S-19264T (=DSM 44701T), isolated from a smear-ripened cheese.</title>
        <authorList>
            <consortium name="US DOE Joint Genome Institute (JGI-PGF)"/>
            <person name="Walter F."/>
            <person name="Albersmeier A."/>
            <person name="Kalinowski J."/>
            <person name="Ruckert C."/>
        </authorList>
    </citation>
    <scope>NUCLEOTIDE SEQUENCE</scope>
    <source>
        <strain evidence="2">CGMCC 1.15152</strain>
    </source>
</reference>
<sequence length="109" mass="11096">MIAATIDPTREGDGLTDVRGSERASGVGAQHFYDPSGEAKGTARSYPQRLWRRPDCGAGGGSMLSAARFADPSPAAASGLPLAARGFSPGTHVHAMGSVDVAHDGSETT</sequence>
<comment type="caution">
    <text evidence="2">The sequence shown here is derived from an EMBL/GenBank/DDBJ whole genome shotgun (WGS) entry which is preliminary data.</text>
</comment>
<organism evidence="2 3">
    <name type="scientific">Microbacterium faecale</name>
    <dbReference type="NCBI Taxonomy" id="1804630"/>
    <lineage>
        <taxon>Bacteria</taxon>
        <taxon>Bacillati</taxon>
        <taxon>Actinomycetota</taxon>
        <taxon>Actinomycetes</taxon>
        <taxon>Micrococcales</taxon>
        <taxon>Microbacteriaceae</taxon>
        <taxon>Microbacterium</taxon>
    </lineage>
</organism>
<reference evidence="2" key="2">
    <citation type="submission" date="2020-09" db="EMBL/GenBank/DDBJ databases">
        <authorList>
            <person name="Sun Q."/>
            <person name="Zhou Y."/>
        </authorList>
    </citation>
    <scope>NUCLEOTIDE SEQUENCE</scope>
    <source>
        <strain evidence="2">CGMCC 1.15152</strain>
    </source>
</reference>
<evidence type="ECO:0000313" key="2">
    <source>
        <dbReference type="EMBL" id="GGD45590.1"/>
    </source>
</evidence>
<dbReference type="AlphaFoldDB" id="A0A916YI05"/>
<name>A0A916YI05_9MICO</name>
<dbReference type="Proteomes" id="UP000633205">
    <property type="component" value="Unassembled WGS sequence"/>
</dbReference>
<evidence type="ECO:0000256" key="1">
    <source>
        <dbReference type="SAM" id="MobiDB-lite"/>
    </source>
</evidence>
<feature type="region of interest" description="Disordered" evidence="1">
    <location>
        <begin position="1"/>
        <end position="44"/>
    </location>
</feature>